<accession>A0ACC2NIF6</accession>
<organism evidence="1 2">
    <name type="scientific">Eretmocerus hayati</name>
    <dbReference type="NCBI Taxonomy" id="131215"/>
    <lineage>
        <taxon>Eukaryota</taxon>
        <taxon>Metazoa</taxon>
        <taxon>Ecdysozoa</taxon>
        <taxon>Arthropoda</taxon>
        <taxon>Hexapoda</taxon>
        <taxon>Insecta</taxon>
        <taxon>Pterygota</taxon>
        <taxon>Neoptera</taxon>
        <taxon>Endopterygota</taxon>
        <taxon>Hymenoptera</taxon>
        <taxon>Apocrita</taxon>
        <taxon>Proctotrupomorpha</taxon>
        <taxon>Chalcidoidea</taxon>
        <taxon>Aphelinidae</taxon>
        <taxon>Aphelininae</taxon>
        <taxon>Eretmocerus</taxon>
    </lineage>
</organism>
<protein>
    <submittedName>
        <fullName evidence="1">Uncharacterized protein</fullName>
    </submittedName>
</protein>
<dbReference type="EMBL" id="CM056743">
    <property type="protein sequence ID" value="KAJ8670114.1"/>
    <property type="molecule type" value="Genomic_DNA"/>
</dbReference>
<proteinExistence type="predicted"/>
<dbReference type="Proteomes" id="UP001239111">
    <property type="component" value="Chromosome 3"/>
</dbReference>
<keyword evidence="2" id="KW-1185">Reference proteome</keyword>
<name>A0ACC2NIF6_9HYME</name>
<gene>
    <name evidence="1" type="ORF">QAD02_001373</name>
</gene>
<evidence type="ECO:0000313" key="1">
    <source>
        <dbReference type="EMBL" id="KAJ8670114.1"/>
    </source>
</evidence>
<evidence type="ECO:0000313" key="2">
    <source>
        <dbReference type="Proteomes" id="UP001239111"/>
    </source>
</evidence>
<reference evidence="1" key="1">
    <citation type="submission" date="2023-04" db="EMBL/GenBank/DDBJ databases">
        <title>A chromosome-level genome assembly of the parasitoid wasp Eretmocerus hayati.</title>
        <authorList>
            <person name="Zhong Y."/>
            <person name="Liu S."/>
            <person name="Liu Y."/>
        </authorList>
    </citation>
    <scope>NUCLEOTIDE SEQUENCE</scope>
    <source>
        <strain evidence="1">ZJU_SS_LIU_2023</strain>
    </source>
</reference>
<comment type="caution">
    <text evidence="1">The sequence shown here is derived from an EMBL/GenBank/DDBJ whole genome shotgun (WGS) entry which is preliminary data.</text>
</comment>
<sequence>MDKLNELVVWFMRRTFHVKYLFLFSLAQFCSADPLSGESVRPALKKEFPFVVSIGYKIGATNMINSQFCGGTVITKKHVVTAASCLKDKFPFHLEILGGSHDINLCDRYEIASWITYNSWASKNKQLKEFESLHIAIITLSKEFDESKIEPVLISSKPLKHYYGLTGVLVGWGDTKDGKTPEILQTSPVSILTKQKCMDKSKLLSTKKLIDEDKLLCSELSPSLMHGDEGGPLLYGRNILIGINIKRNLDNPHNEFFTVNYHNSLNNYRNFFYYVIAGYQYSVA</sequence>